<organism evidence="1 2">
    <name type="scientific">Burkholderia gladioli (strain BSR3)</name>
    <dbReference type="NCBI Taxonomy" id="999541"/>
    <lineage>
        <taxon>Bacteria</taxon>
        <taxon>Pseudomonadati</taxon>
        <taxon>Pseudomonadota</taxon>
        <taxon>Betaproteobacteria</taxon>
        <taxon>Burkholderiales</taxon>
        <taxon>Burkholderiaceae</taxon>
        <taxon>Burkholderia</taxon>
    </lineage>
</organism>
<sequence length="63" mass="7194">MKRRHVQGVAYCIGCGCHDYCACESGCWWLRVDYEAAVGVCSECEEHVERWDAGDRNRVEAKP</sequence>
<dbReference type="KEGG" id="bgd:bgla_3p0860"/>
<keyword evidence="1" id="KW-0614">Plasmid</keyword>
<dbReference type="AlphaFoldDB" id="F2LSJ0"/>
<keyword evidence="2" id="KW-1185">Reference proteome</keyword>
<dbReference type="EMBL" id="CP002603">
    <property type="protein sequence ID" value="AEA65786.1"/>
    <property type="molecule type" value="Genomic_DNA"/>
</dbReference>
<protein>
    <submittedName>
        <fullName evidence="1">Uncharacterized protein</fullName>
    </submittedName>
</protein>
<gene>
    <name evidence="1" type="ordered locus">bgla_3p0860</name>
</gene>
<evidence type="ECO:0000313" key="2">
    <source>
        <dbReference type="Proteomes" id="UP000008316"/>
    </source>
</evidence>
<proteinExistence type="predicted"/>
<dbReference type="HOGENOM" id="CLU_2877098_0_0_4"/>
<name>F2LSJ0_BURGS</name>
<reference evidence="1 2" key="1">
    <citation type="journal article" date="2011" name="J. Bacteriol.">
        <title>Complete genome sequence of Burkholderia gladioli BSR3.</title>
        <authorList>
            <person name="Seo Y.S."/>
            <person name="Lim J."/>
            <person name="Choi B.S."/>
            <person name="Kim H."/>
            <person name="Goo E."/>
            <person name="Lee B."/>
            <person name="Lim J.S."/>
            <person name="Choi I.Y."/>
            <person name="Moon J.S."/>
            <person name="Kim J."/>
            <person name="Hwang I."/>
        </authorList>
    </citation>
    <scope>NUCLEOTIDE SEQUENCE [LARGE SCALE GENOMIC DNA]</scope>
    <source>
        <strain evidence="2">BSR3</strain>
    </source>
</reference>
<evidence type="ECO:0000313" key="1">
    <source>
        <dbReference type="EMBL" id="AEA65786.1"/>
    </source>
</evidence>
<dbReference type="PROSITE" id="PS51257">
    <property type="entry name" value="PROKAR_LIPOPROTEIN"/>
    <property type="match status" value="1"/>
</dbReference>
<accession>F2LSJ0</accession>
<geneLocation type="plasmid" evidence="1 2">
    <name>bgla_3p</name>
</geneLocation>
<dbReference type="Proteomes" id="UP000008316">
    <property type="component" value="Plasmid bgla_3p"/>
</dbReference>